<dbReference type="RefSeq" id="XP_024553996.1">
    <property type="nucleotide sequence ID" value="XM_024698179.1"/>
</dbReference>
<dbReference type="Proteomes" id="UP000001798">
    <property type="component" value="Chromosome 16"/>
</dbReference>
<feature type="compositionally biased region" description="Basic and acidic residues" evidence="1">
    <location>
        <begin position="158"/>
        <end position="171"/>
    </location>
</feature>
<dbReference type="AlphaFoldDB" id="A0A384K7H4"/>
<evidence type="ECO:0000256" key="1">
    <source>
        <dbReference type="SAM" id="MobiDB-lite"/>
    </source>
</evidence>
<dbReference type="GeneID" id="5429654"/>
<feature type="region of interest" description="Disordered" evidence="1">
    <location>
        <begin position="347"/>
        <end position="387"/>
    </location>
</feature>
<reference evidence="2 3" key="2">
    <citation type="journal article" date="2012" name="Eukaryot. Cell">
        <title>Genome update of Botrytis cinerea strains B05.10 and T4.</title>
        <authorList>
            <person name="Staats M."/>
            <person name="van Kan J.A."/>
        </authorList>
    </citation>
    <scope>NUCLEOTIDE SEQUENCE [LARGE SCALE GENOMIC DNA]</scope>
    <source>
        <strain evidence="2 3">B05.10</strain>
    </source>
</reference>
<evidence type="ECO:0000313" key="3">
    <source>
        <dbReference type="Proteomes" id="UP000001798"/>
    </source>
</evidence>
<feature type="compositionally biased region" description="Polar residues" evidence="1">
    <location>
        <begin position="141"/>
        <end position="153"/>
    </location>
</feature>
<dbReference type="VEuPathDB" id="FungiDB:Bcin16g04590"/>
<accession>A0A384K7H4</accession>
<proteinExistence type="predicted"/>
<dbReference type="KEGG" id="bfu:BCIN_16g04590"/>
<protein>
    <submittedName>
        <fullName evidence="2">Uncharacterized protein</fullName>
    </submittedName>
</protein>
<name>A0A384K7H4_BOTFB</name>
<gene>
    <name evidence="2" type="ORF">BCIN_16g04590</name>
</gene>
<keyword evidence="3" id="KW-1185">Reference proteome</keyword>
<reference evidence="2 3" key="1">
    <citation type="journal article" date="2011" name="PLoS Genet.">
        <title>Genomic analysis of the necrotrophic fungal pathogens Sclerotinia sclerotiorum and Botrytis cinerea.</title>
        <authorList>
            <person name="Amselem J."/>
            <person name="Cuomo C.A."/>
            <person name="van Kan J.A."/>
            <person name="Viaud M."/>
            <person name="Benito E.P."/>
            <person name="Couloux A."/>
            <person name="Coutinho P.M."/>
            <person name="de Vries R.P."/>
            <person name="Dyer P.S."/>
            <person name="Fillinger S."/>
            <person name="Fournier E."/>
            <person name="Gout L."/>
            <person name="Hahn M."/>
            <person name="Kohn L."/>
            <person name="Lapalu N."/>
            <person name="Plummer K.M."/>
            <person name="Pradier J.M."/>
            <person name="Quevillon E."/>
            <person name="Sharon A."/>
            <person name="Simon A."/>
            <person name="ten Have A."/>
            <person name="Tudzynski B."/>
            <person name="Tudzynski P."/>
            <person name="Wincker P."/>
            <person name="Andrew M."/>
            <person name="Anthouard V."/>
            <person name="Beever R.E."/>
            <person name="Beffa R."/>
            <person name="Benoit I."/>
            <person name="Bouzid O."/>
            <person name="Brault B."/>
            <person name="Chen Z."/>
            <person name="Choquer M."/>
            <person name="Collemare J."/>
            <person name="Cotton P."/>
            <person name="Danchin E.G."/>
            <person name="Da Silva C."/>
            <person name="Gautier A."/>
            <person name="Giraud C."/>
            <person name="Giraud T."/>
            <person name="Gonzalez C."/>
            <person name="Grossetete S."/>
            <person name="Guldener U."/>
            <person name="Henrissat B."/>
            <person name="Howlett B.J."/>
            <person name="Kodira C."/>
            <person name="Kretschmer M."/>
            <person name="Lappartient A."/>
            <person name="Leroch M."/>
            <person name="Levis C."/>
            <person name="Mauceli E."/>
            <person name="Neuveglise C."/>
            <person name="Oeser B."/>
            <person name="Pearson M."/>
            <person name="Poulain J."/>
            <person name="Poussereau N."/>
            <person name="Quesneville H."/>
            <person name="Rascle C."/>
            <person name="Schumacher J."/>
            <person name="Segurens B."/>
            <person name="Sexton A."/>
            <person name="Silva E."/>
            <person name="Sirven C."/>
            <person name="Soanes D.M."/>
            <person name="Talbot N.J."/>
            <person name="Templeton M."/>
            <person name="Yandava C."/>
            <person name="Yarden O."/>
            <person name="Zeng Q."/>
            <person name="Rollins J.A."/>
            <person name="Lebrun M.H."/>
            <person name="Dickman M."/>
        </authorList>
    </citation>
    <scope>NUCLEOTIDE SEQUENCE [LARGE SCALE GENOMIC DNA]</scope>
    <source>
        <strain evidence="2 3">B05.10</strain>
    </source>
</reference>
<evidence type="ECO:0000313" key="2">
    <source>
        <dbReference type="EMBL" id="ATZ58766.1"/>
    </source>
</evidence>
<reference evidence="2 3" key="3">
    <citation type="journal article" date="2017" name="Mol. Plant Pathol.">
        <title>A gapless genome sequence of the fungus Botrytis cinerea.</title>
        <authorList>
            <person name="Van Kan J.A."/>
            <person name="Stassen J.H."/>
            <person name="Mosbach A."/>
            <person name="Van Der Lee T.A."/>
            <person name="Faino L."/>
            <person name="Farmer A.D."/>
            <person name="Papasotiriou D.G."/>
            <person name="Zhou S."/>
            <person name="Seidl M.F."/>
            <person name="Cottam E."/>
            <person name="Edel D."/>
            <person name="Hahn M."/>
            <person name="Schwartz D.C."/>
            <person name="Dietrich R.A."/>
            <person name="Widdison S."/>
            <person name="Scalliet G."/>
        </authorList>
    </citation>
    <scope>NUCLEOTIDE SEQUENCE [LARGE SCALE GENOMIC DNA]</scope>
    <source>
        <strain evidence="2 3">B05.10</strain>
    </source>
</reference>
<feature type="compositionally biased region" description="Polar residues" evidence="1">
    <location>
        <begin position="195"/>
        <end position="211"/>
    </location>
</feature>
<feature type="region of interest" description="Disordered" evidence="1">
    <location>
        <begin position="135"/>
        <end position="305"/>
    </location>
</feature>
<feature type="compositionally biased region" description="Basic and acidic residues" evidence="1">
    <location>
        <begin position="374"/>
        <end position="387"/>
    </location>
</feature>
<dbReference type="EMBL" id="CP009820">
    <property type="protein sequence ID" value="ATZ58766.1"/>
    <property type="molecule type" value="Genomic_DNA"/>
</dbReference>
<organism evidence="2 3">
    <name type="scientific">Botryotinia fuckeliana (strain B05.10)</name>
    <name type="common">Noble rot fungus</name>
    <name type="synonym">Botrytis cinerea</name>
    <dbReference type="NCBI Taxonomy" id="332648"/>
    <lineage>
        <taxon>Eukaryota</taxon>
        <taxon>Fungi</taxon>
        <taxon>Dikarya</taxon>
        <taxon>Ascomycota</taxon>
        <taxon>Pezizomycotina</taxon>
        <taxon>Leotiomycetes</taxon>
        <taxon>Helotiales</taxon>
        <taxon>Sclerotiniaceae</taxon>
        <taxon>Botrytis</taxon>
    </lineage>
</organism>
<dbReference type="OrthoDB" id="3595120at2759"/>
<sequence>MSFSYRLPKFEQAGKFHGENQSASRWLQRVKLDIASSNCGTIPIKVYLWAIDVLLDGPAANWCDSVPAIKNILDNYDIADASETEWLERELIKRFPGDVISTPVARIVTRRRSYSLEVRADSDVTALKLEELSIGGRPRSRNQGSETYQSSEGNRGFRYHDDRNPRHETRQEAMGQNVINEYQFYNRPRAASRTPEYSNEPQRRSSTNNQTPPAPKNYHTDRTKKPITLKGILKNKTDHNQKPVTQSHDGKERPRDRYSRSPSPYQNNRNTTHHRNAETSESRQYLPTHPPGPAYRPSESRPVYQNSTTSYREITIESTKSQTPRWSYIPTSAARIISYPLPNPTHFEDGPLQYPRRAEPSSGTWRTSTSAFDPLEHRFRDSSRTRR</sequence>
<feature type="compositionally biased region" description="Polar residues" evidence="1">
    <location>
        <begin position="361"/>
        <end position="371"/>
    </location>
</feature>
<feature type="compositionally biased region" description="Basic and acidic residues" evidence="1">
    <location>
        <begin position="248"/>
        <end position="259"/>
    </location>
</feature>